<dbReference type="VEuPathDB" id="VectorBase:ISCW015016"/>
<reference evidence="3" key="2">
    <citation type="submission" date="2020-05" db="UniProtKB">
        <authorList>
            <consortium name="EnsemblMetazoa"/>
        </authorList>
    </citation>
    <scope>IDENTIFICATION</scope>
    <source>
        <strain evidence="3">wikel</strain>
    </source>
</reference>
<keyword evidence="4" id="KW-1185">Reference proteome</keyword>
<feature type="non-terminal residue" evidence="2">
    <location>
        <position position="1"/>
    </location>
</feature>
<gene>
    <name evidence="2" type="ORF">IscW_ISCW015016</name>
</gene>
<feature type="region of interest" description="Disordered" evidence="1">
    <location>
        <begin position="1"/>
        <end position="103"/>
    </location>
</feature>
<name>B7QHV1_IXOSC</name>
<feature type="compositionally biased region" description="Pro residues" evidence="1">
    <location>
        <begin position="83"/>
        <end position="97"/>
    </location>
</feature>
<dbReference type="InParanoid" id="B7QHV1"/>
<proteinExistence type="predicted"/>
<dbReference type="EMBL" id="ABJB010573277">
    <property type="status" value="NOT_ANNOTATED_CDS"/>
    <property type="molecule type" value="Genomic_DNA"/>
</dbReference>
<dbReference type="EMBL" id="DS941781">
    <property type="protein sequence ID" value="EEC18423.1"/>
    <property type="molecule type" value="Genomic_DNA"/>
</dbReference>
<dbReference type="PaxDb" id="6945-B7QHV1"/>
<accession>B7QHV1</accession>
<feature type="compositionally biased region" description="Polar residues" evidence="1">
    <location>
        <begin position="1"/>
        <end position="65"/>
    </location>
</feature>
<dbReference type="VEuPathDB" id="VectorBase:ISCI015016"/>
<dbReference type="HOGENOM" id="CLU_2270434_0_0_1"/>
<evidence type="ECO:0000256" key="1">
    <source>
        <dbReference type="SAM" id="MobiDB-lite"/>
    </source>
</evidence>
<sequence>FMQKQSSLPSNVQYATPNFQPFPSASSSNINPPLSQPCNLSQSVPNPISQPASPLSQCPSPSQDELPTHRHRFPVPSAFPMQPAVPMPPTSPTPSFPDPCNHQ</sequence>
<evidence type="ECO:0000313" key="2">
    <source>
        <dbReference type="EMBL" id="EEC18423.1"/>
    </source>
</evidence>
<reference evidence="2 4" key="1">
    <citation type="submission" date="2008-03" db="EMBL/GenBank/DDBJ databases">
        <title>Annotation of Ixodes scapularis.</title>
        <authorList>
            <consortium name="Ixodes scapularis Genome Project Consortium"/>
            <person name="Caler E."/>
            <person name="Hannick L.I."/>
            <person name="Bidwell S."/>
            <person name="Joardar V."/>
            <person name="Thiagarajan M."/>
            <person name="Amedeo P."/>
            <person name="Galinsky K.J."/>
            <person name="Schobel S."/>
            <person name="Inman J."/>
            <person name="Hostetler J."/>
            <person name="Miller J."/>
            <person name="Hammond M."/>
            <person name="Megy K."/>
            <person name="Lawson D."/>
            <person name="Kodira C."/>
            <person name="Sutton G."/>
            <person name="Meyer J."/>
            <person name="Hill C.A."/>
            <person name="Birren B."/>
            <person name="Nene V."/>
            <person name="Collins F."/>
            <person name="Alarcon-Chaidez F."/>
            <person name="Wikel S."/>
            <person name="Strausberg R."/>
        </authorList>
    </citation>
    <scope>NUCLEOTIDE SEQUENCE [LARGE SCALE GENOMIC DNA]</scope>
    <source>
        <strain evidence="4">Wikel</strain>
        <strain evidence="2">Wikel colony</strain>
    </source>
</reference>
<dbReference type="EnsemblMetazoa" id="ISCW015016-RA">
    <property type="protein sequence ID" value="ISCW015016-PA"/>
    <property type="gene ID" value="ISCW015016"/>
</dbReference>
<dbReference type="AlphaFoldDB" id="B7QHV1"/>
<dbReference type="Proteomes" id="UP000001555">
    <property type="component" value="Unassembled WGS sequence"/>
</dbReference>
<protein>
    <submittedName>
        <fullName evidence="2 3">Uncharacterized protein</fullName>
    </submittedName>
</protein>
<feature type="non-terminal residue" evidence="2">
    <location>
        <position position="103"/>
    </location>
</feature>
<evidence type="ECO:0000313" key="3">
    <source>
        <dbReference type="EnsemblMetazoa" id="ISCW015016-PA"/>
    </source>
</evidence>
<evidence type="ECO:0000313" key="4">
    <source>
        <dbReference type="Proteomes" id="UP000001555"/>
    </source>
</evidence>
<organism>
    <name type="scientific">Ixodes scapularis</name>
    <name type="common">Black-legged tick</name>
    <name type="synonym">Deer tick</name>
    <dbReference type="NCBI Taxonomy" id="6945"/>
    <lineage>
        <taxon>Eukaryota</taxon>
        <taxon>Metazoa</taxon>
        <taxon>Ecdysozoa</taxon>
        <taxon>Arthropoda</taxon>
        <taxon>Chelicerata</taxon>
        <taxon>Arachnida</taxon>
        <taxon>Acari</taxon>
        <taxon>Parasitiformes</taxon>
        <taxon>Ixodida</taxon>
        <taxon>Ixodoidea</taxon>
        <taxon>Ixodidae</taxon>
        <taxon>Ixodinae</taxon>
        <taxon>Ixodes</taxon>
    </lineage>
</organism>